<dbReference type="GO" id="GO:0008483">
    <property type="term" value="F:transaminase activity"/>
    <property type="evidence" value="ECO:0007669"/>
    <property type="project" value="UniProtKB-KW"/>
</dbReference>
<evidence type="ECO:0000313" key="2">
    <source>
        <dbReference type="EMBL" id="MDQ0752994.1"/>
    </source>
</evidence>
<dbReference type="Proteomes" id="UP001232755">
    <property type="component" value="Unassembled WGS sequence"/>
</dbReference>
<dbReference type="Pfam" id="PF00155">
    <property type="entry name" value="Aminotran_1_2"/>
    <property type="match status" value="1"/>
</dbReference>
<keyword evidence="2" id="KW-0032">Aminotransferase</keyword>
<gene>
    <name evidence="2" type="ORF">QF034_007225</name>
</gene>
<proteinExistence type="predicted"/>
<dbReference type="EMBL" id="JAUSYP010000001">
    <property type="protein sequence ID" value="MDQ0752994.1"/>
    <property type="molecule type" value="Genomic_DNA"/>
</dbReference>
<dbReference type="InterPro" id="IPR015421">
    <property type="entry name" value="PyrdxlP-dep_Trfase_major"/>
</dbReference>
<sequence length="432" mass="46204">MRTGTASRTDTALMARAGERALPYGVAHPLSHTRQWRRGVVQEVAPTGILDLGPGYIEPALLPVELVRDAYARALEEYGSATLGYGHNPGALPLRAQLAARAGAQGGHPCGPEHVVVTAGTSQALYLLATSLAAPGDTVLVENLGYDLGQQIFRDCSLRPRRVAVDESGMLPEELDRALAGDAPGGDGVRGRIAFVYLTPTHHNPTGATMPLERRRRLLHVAAEHDVLVVEDDAYGELTLTDDPVPPPPLAALAGYRGVIRLGSFSKTLGPGLRLGWLETEPALAERIASHGLFVSGGSLNHITSLAVSGLLADGGYDRHLGVLRARLRRRRDTLVDVLRGAMDHRVRIRRPQGGFFLWLRCDLGLSEDDLLARADRAGVRVAAGSRFGVAHVPSVRLAFSFNAPALLKRAARRLTTAWSSGTPGPENGEEP</sequence>
<evidence type="ECO:0000313" key="3">
    <source>
        <dbReference type="Proteomes" id="UP001232755"/>
    </source>
</evidence>
<dbReference type="InterPro" id="IPR031021">
    <property type="entry name" value="Endura_MppQ"/>
</dbReference>
<feature type="domain" description="Aminotransferase class I/classII large" evidence="1">
    <location>
        <begin position="66"/>
        <end position="415"/>
    </location>
</feature>
<dbReference type="CDD" id="cd00609">
    <property type="entry name" value="AAT_like"/>
    <property type="match status" value="1"/>
</dbReference>
<dbReference type="RefSeq" id="WP_307178896.1">
    <property type="nucleotide sequence ID" value="NZ_JAUSYP010000001.1"/>
</dbReference>
<dbReference type="PANTHER" id="PTHR42858">
    <property type="entry name" value="AMINOTRANSFERASE"/>
    <property type="match status" value="1"/>
</dbReference>
<protein>
    <submittedName>
        <fullName evidence="2">2-aminoadipate transaminase</fullName>
        <ecNumber evidence="2">2.6.1.-</ecNumber>
    </submittedName>
</protein>
<name>A0ABU0R019_9ACTN</name>
<dbReference type="EC" id="2.6.1.-" evidence="2"/>
<comment type="caution">
    <text evidence="2">The sequence shown here is derived from an EMBL/GenBank/DDBJ whole genome shotgun (WGS) entry which is preliminary data.</text>
</comment>
<accession>A0ABU0R019</accession>
<dbReference type="Gene3D" id="3.40.640.10">
    <property type="entry name" value="Type I PLP-dependent aspartate aminotransferase-like (Major domain)"/>
    <property type="match status" value="1"/>
</dbReference>
<dbReference type="InterPro" id="IPR015424">
    <property type="entry name" value="PyrdxlP-dep_Trfase"/>
</dbReference>
<dbReference type="PANTHER" id="PTHR42858:SF1">
    <property type="entry name" value="LD15494P"/>
    <property type="match status" value="1"/>
</dbReference>
<dbReference type="SUPFAM" id="SSF53383">
    <property type="entry name" value="PLP-dependent transferases"/>
    <property type="match status" value="1"/>
</dbReference>
<keyword evidence="2" id="KW-0808">Transferase</keyword>
<keyword evidence="3" id="KW-1185">Reference proteome</keyword>
<dbReference type="InterPro" id="IPR004839">
    <property type="entry name" value="Aminotransferase_I/II_large"/>
</dbReference>
<organism evidence="2 3">
    <name type="scientific">Streptomyces africanus</name>
    <dbReference type="NCBI Taxonomy" id="231024"/>
    <lineage>
        <taxon>Bacteria</taxon>
        <taxon>Bacillati</taxon>
        <taxon>Actinomycetota</taxon>
        <taxon>Actinomycetes</taxon>
        <taxon>Kitasatosporales</taxon>
        <taxon>Streptomycetaceae</taxon>
        <taxon>Streptomyces</taxon>
    </lineage>
</organism>
<reference evidence="2 3" key="1">
    <citation type="submission" date="2023-07" db="EMBL/GenBank/DDBJ databases">
        <title>Comparative genomics of wheat-associated soil bacteria to identify genetic determinants of phenazine resistance.</title>
        <authorList>
            <person name="Mouncey N."/>
        </authorList>
    </citation>
    <scope>NUCLEOTIDE SEQUENCE [LARGE SCALE GENOMIC DNA]</scope>
    <source>
        <strain evidence="2 3">B3I12</strain>
    </source>
</reference>
<dbReference type="NCBIfam" id="TIGR04461">
    <property type="entry name" value="endura_MppQ"/>
    <property type="match status" value="1"/>
</dbReference>
<evidence type="ECO:0000259" key="1">
    <source>
        <dbReference type="Pfam" id="PF00155"/>
    </source>
</evidence>